<protein>
    <submittedName>
        <fullName evidence="1">Uncharacterized protein</fullName>
    </submittedName>
</protein>
<keyword evidence="2" id="KW-1185">Reference proteome</keyword>
<proteinExistence type="predicted"/>
<reference evidence="1 2" key="1">
    <citation type="submission" date="2011-08" db="EMBL/GenBank/DDBJ databases">
        <authorList>
            <person name="Liu Z.J."/>
            <person name="Shi F.L."/>
            <person name="Lu J.Q."/>
            <person name="Li M."/>
            <person name="Wang Z.L."/>
        </authorList>
    </citation>
    <scope>NUCLEOTIDE SEQUENCE [LARGE SCALE GENOMIC DNA]</scope>
    <source>
        <strain evidence="1 2">USNM 41457</strain>
    </source>
</reference>
<name>J9DS36_EDHAE</name>
<sequence>MLDMNAIISTNVSEQVYNEEPILNNLINQIKEMIDQYLKDLIDDLRLLISKLFAKTLADIINAININQQILSDDISKLYIKYDEKTQNDITDILNNALKLSNSIRQSISRNIDEQNKYVFRRIGEAVPCVVTCY</sequence>
<dbReference type="VEuPathDB" id="MicrosporidiaDB:EDEG_01624"/>
<reference evidence="2" key="2">
    <citation type="submission" date="2015-07" db="EMBL/GenBank/DDBJ databases">
        <title>Contrasting host-pathogen interactions and genome evolution in two generalist and specialist microsporidian pathogens of mosquitoes.</title>
        <authorList>
            <consortium name="The Broad Institute Genomics Platform"/>
            <consortium name="The Broad Institute Genome Sequencing Center for Infectious Disease"/>
            <person name="Cuomo C.A."/>
            <person name="Sanscrainte N.D."/>
            <person name="Goldberg J.M."/>
            <person name="Heiman D."/>
            <person name="Young S."/>
            <person name="Zeng Q."/>
            <person name="Becnel J.J."/>
            <person name="Birren B.W."/>
        </authorList>
    </citation>
    <scope>NUCLEOTIDE SEQUENCE [LARGE SCALE GENOMIC DNA]</scope>
    <source>
        <strain evidence="2">USNM 41457</strain>
    </source>
</reference>
<dbReference type="EMBL" id="AFBI03000024">
    <property type="protein sequence ID" value="EJW04102.1"/>
    <property type="molecule type" value="Genomic_DNA"/>
</dbReference>
<evidence type="ECO:0000313" key="1">
    <source>
        <dbReference type="EMBL" id="EJW04102.1"/>
    </source>
</evidence>
<dbReference type="Proteomes" id="UP000003163">
    <property type="component" value="Unassembled WGS sequence"/>
</dbReference>
<dbReference type="HOGENOM" id="CLU_1896173_0_0_1"/>
<comment type="caution">
    <text evidence="1">The sequence shown here is derived from an EMBL/GenBank/DDBJ whole genome shotgun (WGS) entry which is preliminary data.</text>
</comment>
<dbReference type="InParanoid" id="J9DS36"/>
<organism evidence="1 2">
    <name type="scientific">Edhazardia aedis (strain USNM 41457)</name>
    <name type="common">Microsporidian parasite</name>
    <dbReference type="NCBI Taxonomy" id="1003232"/>
    <lineage>
        <taxon>Eukaryota</taxon>
        <taxon>Fungi</taxon>
        <taxon>Fungi incertae sedis</taxon>
        <taxon>Microsporidia</taxon>
        <taxon>Edhazardia</taxon>
    </lineage>
</organism>
<dbReference type="AlphaFoldDB" id="J9DS36"/>
<gene>
    <name evidence="1" type="ORF">EDEG_01624</name>
</gene>
<accession>J9DS36</accession>
<evidence type="ECO:0000313" key="2">
    <source>
        <dbReference type="Proteomes" id="UP000003163"/>
    </source>
</evidence>